<proteinExistence type="predicted"/>
<sequence length="280" mass="31879">MPDINTKDLEDAKANLERVASRLESAVTEAGKKKAELKQKKNILQRRVDSSTKRYEQLEKLTKALCDDCFAILPTLGNDVHKKAASDSTYHLEQAEKACEEAKLAIKGNGTYGRSGYYSYYHLTKIEQTWKSLGIYERRCAYDDLSTKVTKKNPDKSDYLSFASNKKDTATKELEDAKYAIEQWKKYGDQHQEKLNIVQAEIKKITDQEREVLQSKLDQLGGTKRSRTTNGGTNTCVVCMDRPKEIVFQCGHQCCTTCSASMLNCPTCRVMILQRIRLYD</sequence>
<keyword evidence="1" id="KW-0479">Metal-binding</keyword>
<dbReference type="InterPro" id="IPR051728">
    <property type="entry name" value="RING-FYVE_E3_ubiquitin-ligase"/>
</dbReference>
<keyword evidence="1" id="KW-0862">Zinc</keyword>
<evidence type="ECO:0000256" key="2">
    <source>
        <dbReference type="SAM" id="Coils"/>
    </source>
</evidence>
<keyword evidence="2" id="KW-0175">Coiled coil</keyword>
<organism evidence="4 5">
    <name type="scientific">Chaetoceros tenuissimus</name>
    <dbReference type="NCBI Taxonomy" id="426638"/>
    <lineage>
        <taxon>Eukaryota</taxon>
        <taxon>Sar</taxon>
        <taxon>Stramenopiles</taxon>
        <taxon>Ochrophyta</taxon>
        <taxon>Bacillariophyta</taxon>
        <taxon>Coscinodiscophyceae</taxon>
        <taxon>Chaetocerotophycidae</taxon>
        <taxon>Chaetocerotales</taxon>
        <taxon>Chaetocerotaceae</taxon>
        <taxon>Chaetoceros</taxon>
    </lineage>
</organism>
<feature type="coiled-coil region" evidence="2">
    <location>
        <begin position="6"/>
        <end position="61"/>
    </location>
</feature>
<protein>
    <recommendedName>
        <fullName evidence="3">RING-type domain-containing protein</fullName>
    </recommendedName>
</protein>
<keyword evidence="1" id="KW-0863">Zinc-finger</keyword>
<accession>A0AAD3D3P3</accession>
<dbReference type="PROSITE" id="PS50089">
    <property type="entry name" value="ZF_RING_2"/>
    <property type="match status" value="1"/>
</dbReference>
<dbReference type="InterPro" id="IPR001841">
    <property type="entry name" value="Znf_RING"/>
</dbReference>
<dbReference type="Pfam" id="PF13920">
    <property type="entry name" value="zf-C3HC4_3"/>
    <property type="match status" value="1"/>
</dbReference>
<dbReference type="EMBL" id="BLLK01000051">
    <property type="protein sequence ID" value="GFH56181.1"/>
    <property type="molecule type" value="Genomic_DNA"/>
</dbReference>
<dbReference type="Gene3D" id="3.30.40.10">
    <property type="entry name" value="Zinc/RING finger domain, C3HC4 (zinc finger)"/>
    <property type="match status" value="1"/>
</dbReference>
<dbReference type="InterPro" id="IPR013083">
    <property type="entry name" value="Znf_RING/FYVE/PHD"/>
</dbReference>
<dbReference type="AlphaFoldDB" id="A0AAD3D3P3"/>
<reference evidence="4 5" key="1">
    <citation type="journal article" date="2021" name="Sci. Rep.">
        <title>The genome of the diatom Chaetoceros tenuissimus carries an ancient integrated fragment of an extant virus.</title>
        <authorList>
            <person name="Hongo Y."/>
            <person name="Kimura K."/>
            <person name="Takaki Y."/>
            <person name="Yoshida Y."/>
            <person name="Baba S."/>
            <person name="Kobayashi G."/>
            <person name="Nagasaki K."/>
            <person name="Hano T."/>
            <person name="Tomaru Y."/>
        </authorList>
    </citation>
    <scope>NUCLEOTIDE SEQUENCE [LARGE SCALE GENOMIC DNA]</scope>
    <source>
        <strain evidence="4 5">NIES-3715</strain>
    </source>
</reference>
<evidence type="ECO:0000259" key="3">
    <source>
        <dbReference type="PROSITE" id="PS50089"/>
    </source>
</evidence>
<dbReference type="PANTHER" id="PTHR14879">
    <property type="entry name" value="CASPASE REGULATOR, RING FINGER DOMAIN-CONTAINING"/>
    <property type="match status" value="1"/>
</dbReference>
<dbReference type="PANTHER" id="PTHR14879:SF5">
    <property type="entry name" value="RING-TYPE DOMAIN-CONTAINING PROTEIN"/>
    <property type="match status" value="1"/>
</dbReference>
<evidence type="ECO:0000256" key="1">
    <source>
        <dbReference type="PROSITE-ProRule" id="PRU00175"/>
    </source>
</evidence>
<gene>
    <name evidence="4" type="ORF">CTEN210_12657</name>
</gene>
<evidence type="ECO:0000313" key="5">
    <source>
        <dbReference type="Proteomes" id="UP001054902"/>
    </source>
</evidence>
<dbReference type="Proteomes" id="UP001054902">
    <property type="component" value="Unassembled WGS sequence"/>
</dbReference>
<name>A0AAD3D3P3_9STRA</name>
<evidence type="ECO:0000313" key="4">
    <source>
        <dbReference type="EMBL" id="GFH56181.1"/>
    </source>
</evidence>
<comment type="caution">
    <text evidence="4">The sequence shown here is derived from an EMBL/GenBank/DDBJ whole genome shotgun (WGS) entry which is preliminary data.</text>
</comment>
<dbReference type="GO" id="GO:0008270">
    <property type="term" value="F:zinc ion binding"/>
    <property type="evidence" value="ECO:0007669"/>
    <property type="project" value="UniProtKB-KW"/>
</dbReference>
<feature type="domain" description="RING-type" evidence="3">
    <location>
        <begin position="236"/>
        <end position="269"/>
    </location>
</feature>
<dbReference type="SUPFAM" id="SSF57850">
    <property type="entry name" value="RING/U-box"/>
    <property type="match status" value="1"/>
</dbReference>
<keyword evidence="5" id="KW-1185">Reference proteome</keyword>